<evidence type="ECO:0000256" key="2">
    <source>
        <dbReference type="ARBA" id="ARBA00022676"/>
    </source>
</evidence>
<dbReference type="GO" id="GO:0016779">
    <property type="term" value="F:nucleotidyltransferase activity"/>
    <property type="evidence" value="ECO:0007669"/>
    <property type="project" value="UniProtKB-KW"/>
</dbReference>
<keyword evidence="3 15" id="KW-0808">Transferase</keyword>
<dbReference type="EC" id="2.4.2.-" evidence="15"/>
<dbReference type="GO" id="GO:0005789">
    <property type="term" value="C:endoplasmic reticulum membrane"/>
    <property type="evidence" value="ECO:0007669"/>
    <property type="project" value="UniProtKB-SubCell"/>
</dbReference>
<evidence type="ECO:0000256" key="15">
    <source>
        <dbReference type="RuleBase" id="RU362114"/>
    </source>
</evidence>
<name>A0AAJ7WPR3_PETMA</name>
<evidence type="ECO:0000256" key="12">
    <source>
        <dbReference type="ARBA" id="ARBA00024347"/>
    </source>
</evidence>
<dbReference type="Pfam" id="PF00644">
    <property type="entry name" value="PARP"/>
    <property type="match status" value="1"/>
</dbReference>
<evidence type="ECO:0000256" key="1">
    <source>
        <dbReference type="ARBA" id="ARBA00004163"/>
    </source>
</evidence>
<dbReference type="InterPro" id="IPR012317">
    <property type="entry name" value="Poly(ADP-ribose)pol_cat_dom"/>
</dbReference>
<sequence length="408" mass="43946">MLAEEARGWEPANQAAEEEGGGGGGEGGDDHEDGDRVGPRGPGDAVREALRGDPGAADLRLSLVAAALLGYRRHSLLRPFPSGYGNGGEDGKDFTALLADMSAVPSVQQLLREDVDVAPRILELLHWALTSKHFTVCSQRKDEFSKIEALTGSPGVPVPAPDFVFSVTYSETAERRFREMRGELDILYAYHGSRLENFHSILHNGLHCHLNKTALFGEGTYLTSDLSLALLYSPHSQAWRLSALGAALSCVAVCEVIDHPDVKCQVKRKDADGLDRRRARARHSEGGDVPQKYYVVTNNQLLRHSVAAIMAGTAPVCGGDGGLRPHSPSPRSTQLPNGAALLETLPLGRLMAVAIVPLLPAYILKQTLSLFVSLSTMCFFRTLGTPGTSLLIEPYGRTPGYHRTPALA</sequence>
<evidence type="ECO:0000256" key="4">
    <source>
        <dbReference type="ARBA" id="ARBA00022692"/>
    </source>
</evidence>
<dbReference type="CTD" id="54956"/>
<keyword evidence="5" id="KW-0548">Nucleotidyltransferase</keyword>
<dbReference type="InterPro" id="IPR051838">
    <property type="entry name" value="ARTD_PARP"/>
</dbReference>
<dbReference type="InterPro" id="IPR041400">
    <property type="entry name" value="PARP16_N"/>
</dbReference>
<proteinExistence type="inferred from homology"/>
<evidence type="ECO:0000256" key="16">
    <source>
        <dbReference type="SAM" id="MobiDB-lite"/>
    </source>
</evidence>
<feature type="domain" description="PARP catalytic" evidence="17">
    <location>
        <begin position="121"/>
        <end position="319"/>
    </location>
</feature>
<evidence type="ECO:0000256" key="9">
    <source>
        <dbReference type="ARBA" id="ARBA00023027"/>
    </source>
</evidence>
<reference evidence="19" key="1">
    <citation type="submission" date="2025-08" db="UniProtKB">
        <authorList>
            <consortium name="RefSeq"/>
        </authorList>
    </citation>
    <scope>IDENTIFICATION</scope>
    <source>
        <tissue evidence="19">Sperm</tissue>
    </source>
</reference>
<evidence type="ECO:0000259" key="17">
    <source>
        <dbReference type="PROSITE" id="PS51059"/>
    </source>
</evidence>
<evidence type="ECO:0000256" key="13">
    <source>
        <dbReference type="ARBA" id="ARBA00056446"/>
    </source>
</evidence>
<evidence type="ECO:0000256" key="10">
    <source>
        <dbReference type="ARBA" id="ARBA00023136"/>
    </source>
</evidence>
<keyword evidence="6" id="KW-0013">ADP-ribosylation</keyword>
<protein>
    <recommendedName>
        <fullName evidence="15">Poly [ADP-ribose] polymerase</fullName>
        <shortName evidence="15">PARP</shortName>
        <ecNumber evidence="15">2.4.2.-</ecNumber>
    </recommendedName>
</protein>
<dbReference type="AlphaFoldDB" id="A0AAJ7WPR3"/>
<comment type="similarity">
    <text evidence="12">Belongs to the ARTD/PARP family.</text>
</comment>
<dbReference type="KEGG" id="pmrn:116939666"/>
<dbReference type="Proteomes" id="UP001318040">
    <property type="component" value="Chromosome 1"/>
</dbReference>
<dbReference type="PANTHER" id="PTHR21328">
    <property type="entry name" value="POLY ADP-RIBOSE POLYMERASE FAMILY, MEMBER PARP"/>
    <property type="match status" value="1"/>
</dbReference>
<keyword evidence="10" id="KW-0472">Membrane</keyword>
<gene>
    <name evidence="19" type="primary">PARP16</name>
</gene>
<keyword evidence="9 15" id="KW-0520">NAD</keyword>
<dbReference type="RefSeq" id="XP_032804263.1">
    <property type="nucleotide sequence ID" value="XM_032948372.1"/>
</dbReference>
<evidence type="ECO:0000313" key="18">
    <source>
        <dbReference type="Proteomes" id="UP001318040"/>
    </source>
</evidence>
<keyword evidence="18" id="KW-1185">Reference proteome</keyword>
<dbReference type="FunFam" id="3.90.228.10:FF:000005">
    <property type="entry name" value="Poly [ADP-ribose] polymerase"/>
    <property type="match status" value="1"/>
</dbReference>
<evidence type="ECO:0000256" key="3">
    <source>
        <dbReference type="ARBA" id="ARBA00022679"/>
    </source>
</evidence>
<evidence type="ECO:0000256" key="7">
    <source>
        <dbReference type="ARBA" id="ARBA00022824"/>
    </source>
</evidence>
<evidence type="ECO:0000313" key="19">
    <source>
        <dbReference type="RefSeq" id="XP_032804263.1"/>
    </source>
</evidence>
<dbReference type="GO" id="GO:0006986">
    <property type="term" value="P:response to unfolded protein"/>
    <property type="evidence" value="ECO:0007669"/>
    <property type="project" value="UniProtKB-KW"/>
</dbReference>
<dbReference type="Gene3D" id="3.90.228.10">
    <property type="match status" value="1"/>
</dbReference>
<evidence type="ECO:0000256" key="14">
    <source>
        <dbReference type="ARBA" id="ARBA00062100"/>
    </source>
</evidence>
<comment type="function">
    <text evidence="13">Intracellular mono-ADP-ribosyltransferase that plays a role in different processes, such as protein translation and unfolded protein response (UPR), through the mono-ADP-ribosylation of proteins involved in those processes. Acts as an inhibitor of protein translation by catalyzing mono-ADP-ribosylation of ribosomal subunits, such as RPL14 and RPS6, thereby inhibiting polysome assembly and mRNA loading. Mono-ADP-ribosylation of ribosomal subunits is promoted by NMNAT2. Involved in the unfolded protein response (UPR) by ADP-ribosylating and activating EIF2AK3 and ERN1, two important UPR effectors. May also mediate mono-ADP-ribosylation of karyopherin KPNB1 a nuclear import factor. May not modify proteins on arginine or cysteine residues compared to other mono-ADP-ribosyltransferases.</text>
</comment>
<dbReference type="Pfam" id="PF18084">
    <property type="entry name" value="ARTD15_N"/>
    <property type="match status" value="1"/>
</dbReference>
<evidence type="ECO:0000256" key="5">
    <source>
        <dbReference type="ARBA" id="ARBA00022695"/>
    </source>
</evidence>
<evidence type="ECO:0000256" key="8">
    <source>
        <dbReference type="ARBA" id="ARBA00022989"/>
    </source>
</evidence>
<dbReference type="SUPFAM" id="SSF56399">
    <property type="entry name" value="ADP-ribosylation"/>
    <property type="match status" value="1"/>
</dbReference>
<feature type="region of interest" description="Disordered" evidence="16">
    <location>
        <begin position="1"/>
        <end position="50"/>
    </location>
</feature>
<dbReference type="GO" id="GO:0003950">
    <property type="term" value="F:NAD+ poly-ADP-ribosyltransferase activity"/>
    <property type="evidence" value="ECO:0007669"/>
    <property type="project" value="UniProtKB-UniRule"/>
</dbReference>
<evidence type="ECO:0000256" key="6">
    <source>
        <dbReference type="ARBA" id="ARBA00022765"/>
    </source>
</evidence>
<organism evidence="18 19">
    <name type="scientific">Petromyzon marinus</name>
    <name type="common">Sea lamprey</name>
    <dbReference type="NCBI Taxonomy" id="7757"/>
    <lineage>
        <taxon>Eukaryota</taxon>
        <taxon>Metazoa</taxon>
        <taxon>Chordata</taxon>
        <taxon>Craniata</taxon>
        <taxon>Vertebrata</taxon>
        <taxon>Cyclostomata</taxon>
        <taxon>Hyperoartia</taxon>
        <taxon>Petromyzontiformes</taxon>
        <taxon>Petromyzontidae</taxon>
        <taxon>Petromyzon</taxon>
    </lineage>
</organism>
<keyword evidence="7" id="KW-0256">Endoplasmic reticulum</keyword>
<accession>A0AAJ7WPR3</accession>
<keyword evidence="2 15" id="KW-0328">Glycosyltransferase</keyword>
<evidence type="ECO:0000256" key="11">
    <source>
        <dbReference type="ARBA" id="ARBA00023230"/>
    </source>
</evidence>
<comment type="subunit">
    <text evidence="14">Interacts with KPNB1.</text>
</comment>
<keyword evidence="8" id="KW-1133">Transmembrane helix</keyword>
<keyword evidence="4" id="KW-0812">Transmembrane</keyword>
<keyword evidence="11" id="KW-0834">Unfolded protein response</keyword>
<dbReference type="PROSITE" id="PS51059">
    <property type="entry name" value="PARP_CATALYTIC"/>
    <property type="match status" value="1"/>
</dbReference>
<comment type="subcellular location">
    <subcellularLocation>
        <location evidence="1">Endoplasmic reticulum membrane</location>
        <topology evidence="1">Single-pass type IV membrane protein</topology>
    </subcellularLocation>
</comment>